<sequence>MNVLMLAGELAKRPVVTLGGEAVGQVKDTVFDAAGARITGFTLAGRGLLAGPLKQSLPWSGVHFLGPDAVMIPSVDVLEDRAAVVARSEAGHGQVRGARVLTDGGLEVGTVLDVVIEGGADGRVVGVHLTATDALGKKGRKVFLPAQGRLSMTGDTLVVPGHTAGRATEDLGALAEELLRGHGASPVPGEGKTL</sequence>
<dbReference type="EMBL" id="BMUU01000006">
    <property type="protein sequence ID" value="GGY41846.1"/>
    <property type="molecule type" value="Genomic_DNA"/>
</dbReference>
<name>A0ABQ3AC85_9ACTN</name>
<evidence type="ECO:0000259" key="1">
    <source>
        <dbReference type="Pfam" id="PF05239"/>
    </source>
</evidence>
<dbReference type="GeneID" id="96291939"/>
<organism evidence="2 3">
    <name type="scientific">Streptomyces xanthochromogenes</name>
    <dbReference type="NCBI Taxonomy" id="67384"/>
    <lineage>
        <taxon>Bacteria</taxon>
        <taxon>Bacillati</taxon>
        <taxon>Actinomycetota</taxon>
        <taxon>Actinomycetes</taxon>
        <taxon>Kitasatosporales</taxon>
        <taxon>Streptomycetaceae</taxon>
        <taxon>Streptomyces</taxon>
    </lineage>
</organism>
<dbReference type="InterPro" id="IPR011033">
    <property type="entry name" value="PRC_barrel-like_sf"/>
</dbReference>
<dbReference type="InterPro" id="IPR027275">
    <property type="entry name" value="PRC-brl_dom"/>
</dbReference>
<protein>
    <submittedName>
        <fullName evidence="2">Photosystem reaction center subunit H</fullName>
    </submittedName>
</protein>
<dbReference type="RefSeq" id="WP_161245076.1">
    <property type="nucleotide sequence ID" value="NZ_BMUU01000006.1"/>
</dbReference>
<feature type="domain" description="PRC-barrel" evidence="1">
    <location>
        <begin position="7"/>
        <end position="73"/>
    </location>
</feature>
<feature type="domain" description="PRC-barrel" evidence="1">
    <location>
        <begin position="95"/>
        <end position="160"/>
    </location>
</feature>
<proteinExistence type="predicted"/>
<evidence type="ECO:0000313" key="2">
    <source>
        <dbReference type="EMBL" id="GGY41846.1"/>
    </source>
</evidence>
<keyword evidence="3" id="KW-1185">Reference proteome</keyword>
<evidence type="ECO:0000313" key="3">
    <source>
        <dbReference type="Proteomes" id="UP000600946"/>
    </source>
</evidence>
<accession>A0ABQ3AC85</accession>
<dbReference type="Proteomes" id="UP000600946">
    <property type="component" value="Unassembled WGS sequence"/>
</dbReference>
<gene>
    <name evidence="2" type="ORF">GCM10010326_40000</name>
</gene>
<dbReference type="SUPFAM" id="SSF50346">
    <property type="entry name" value="PRC-barrel domain"/>
    <property type="match status" value="2"/>
</dbReference>
<dbReference type="Gene3D" id="2.30.30.240">
    <property type="entry name" value="PRC-barrel domain"/>
    <property type="match status" value="1"/>
</dbReference>
<reference evidence="3" key="1">
    <citation type="journal article" date="2019" name="Int. J. Syst. Evol. Microbiol.">
        <title>The Global Catalogue of Microorganisms (GCM) 10K type strain sequencing project: providing services to taxonomists for standard genome sequencing and annotation.</title>
        <authorList>
            <consortium name="The Broad Institute Genomics Platform"/>
            <consortium name="The Broad Institute Genome Sequencing Center for Infectious Disease"/>
            <person name="Wu L."/>
            <person name="Ma J."/>
        </authorList>
    </citation>
    <scope>NUCLEOTIDE SEQUENCE [LARGE SCALE GENOMIC DNA]</scope>
    <source>
        <strain evidence="3">JCM 4594</strain>
    </source>
</reference>
<dbReference type="Pfam" id="PF05239">
    <property type="entry name" value="PRC"/>
    <property type="match status" value="2"/>
</dbReference>
<comment type="caution">
    <text evidence="2">The sequence shown here is derived from an EMBL/GenBank/DDBJ whole genome shotgun (WGS) entry which is preliminary data.</text>
</comment>